<dbReference type="Pfam" id="PF00476">
    <property type="entry name" value="DNA_pol_A"/>
    <property type="match status" value="1"/>
</dbReference>
<dbReference type="Gene3D" id="1.10.150.20">
    <property type="entry name" value="5' to 3' exonuclease, C-terminal subdomain"/>
    <property type="match status" value="1"/>
</dbReference>
<dbReference type="InterPro" id="IPR001098">
    <property type="entry name" value="DNA-dir_DNA_pol_A_palm_dom"/>
</dbReference>
<dbReference type="InterPro" id="IPR012337">
    <property type="entry name" value="RNaseH-like_sf"/>
</dbReference>
<dbReference type="GO" id="GO:0003887">
    <property type="term" value="F:DNA-directed DNA polymerase activity"/>
    <property type="evidence" value="ECO:0007669"/>
    <property type="project" value="InterPro"/>
</dbReference>
<dbReference type="SUPFAM" id="SSF53098">
    <property type="entry name" value="Ribonuclease H-like"/>
    <property type="match status" value="1"/>
</dbReference>
<proteinExistence type="predicted"/>
<sequence>MQHLSIDIETRSSVNISKCGAYKYAQSEDFEILLFSYKLNDSEVKLVDIKQGEKIPDDIVALLNNPDCIKHAYNAAFEWYCLNRAGYETNISQWRCTMMHATYLGLPAGLGMTGKAIGIAEDKKKLTTGSRLIQYFSVPCKPTKTNGGRTWNDPHHDLEKWKLYCEYNIQDVEAEYEIYQYIKAFEVPSKEQKLWEMDILMNANGVMVDRSLVNGVLSIDLESTNNLTEEAFKITELENPNSVSQLKTWVESQLGEELDGLTKDVISDLLSRDNLPLKVKRVLEIRQQLGKTSVSKYSAMENAMCKDDRVRGLLQFYGANRTGRWAGRLVQVQNLPRNYIDTLDTARNFAKAGNYEALKLLYGNVPDTLSQLVRTAFIASKDKFIISDFSAIEARVIAWLAGEEWVNEVFATHGKIYEATASQMFNVPIDKISKGNPEYSLRQRGKVATLALGYQGGESALIAMGADRMGLTSEELTDIKVRWREANKNIVRLWYAVGDAVIQVMNGNGTQYVRGLEIQREWDMMYGLDFISIKLPSGRSLYYPKPFLKLNQFEKDALHYYGVNQTTKKWEVNSTYGGKLVENIVQAIARDCLAETLLRLYEKNYDVVMHIHDEVVIDAYNDEKLEDVNNILAEPIPWAPGLVLKGAGFETKYYMKD</sequence>
<organism evidence="4">
    <name type="scientific">Siphoviridae sp. ctxyw6</name>
    <dbReference type="NCBI Taxonomy" id="2825742"/>
    <lineage>
        <taxon>Viruses</taxon>
        <taxon>Duplodnaviria</taxon>
        <taxon>Heunggongvirae</taxon>
        <taxon>Uroviricota</taxon>
        <taxon>Caudoviricetes</taxon>
    </lineage>
</organism>
<dbReference type="InterPro" id="IPR002298">
    <property type="entry name" value="DNA_polymerase_A"/>
</dbReference>
<feature type="domain" description="DNA-directed DNA polymerase family A palm" evidence="3">
    <location>
        <begin position="370"/>
        <end position="623"/>
    </location>
</feature>
<dbReference type="GO" id="GO:0006302">
    <property type="term" value="P:double-strand break repair"/>
    <property type="evidence" value="ECO:0007669"/>
    <property type="project" value="TreeGrafter"/>
</dbReference>
<dbReference type="PANTHER" id="PTHR10133">
    <property type="entry name" value="DNA POLYMERASE I"/>
    <property type="match status" value="1"/>
</dbReference>
<dbReference type="GO" id="GO:0039693">
    <property type="term" value="P:viral DNA genome replication"/>
    <property type="evidence" value="ECO:0007669"/>
    <property type="project" value="UniProtKB-KW"/>
</dbReference>
<keyword evidence="1" id="KW-0235">DNA replication</keyword>
<dbReference type="GO" id="GO:0003677">
    <property type="term" value="F:DNA binding"/>
    <property type="evidence" value="ECO:0007669"/>
    <property type="project" value="InterPro"/>
</dbReference>
<evidence type="ECO:0000256" key="2">
    <source>
        <dbReference type="ARBA" id="ARBA00023109"/>
    </source>
</evidence>
<dbReference type="SUPFAM" id="SSF56672">
    <property type="entry name" value="DNA/RNA polymerases"/>
    <property type="match status" value="1"/>
</dbReference>
<reference evidence="4" key="1">
    <citation type="journal article" date="2021" name="Proc. Natl. Acad. Sci. U.S.A.">
        <title>A Catalog of Tens of Thousands of Viruses from Human Metagenomes Reveals Hidden Associations with Chronic Diseases.</title>
        <authorList>
            <person name="Tisza M.J."/>
            <person name="Buck C.B."/>
        </authorList>
    </citation>
    <scope>NUCLEOTIDE SEQUENCE</scope>
    <source>
        <strain evidence="4">Ctxyw6</strain>
    </source>
</reference>
<name>A0A8S5TZC9_9CAUD</name>
<dbReference type="InterPro" id="IPR043502">
    <property type="entry name" value="DNA/RNA_pol_sf"/>
</dbReference>
<dbReference type="EMBL" id="BK015963">
    <property type="protein sequence ID" value="DAF87539.1"/>
    <property type="molecule type" value="Genomic_DNA"/>
</dbReference>
<dbReference type="SMART" id="SM00482">
    <property type="entry name" value="POLAc"/>
    <property type="match status" value="1"/>
</dbReference>
<dbReference type="CDD" id="cd08642">
    <property type="entry name" value="DNA_pol_A_pol_I_A"/>
    <property type="match status" value="1"/>
</dbReference>
<accession>A0A8S5TZC9</accession>
<evidence type="ECO:0000259" key="3">
    <source>
        <dbReference type="SMART" id="SM00482"/>
    </source>
</evidence>
<dbReference type="GO" id="GO:0006261">
    <property type="term" value="P:DNA-templated DNA replication"/>
    <property type="evidence" value="ECO:0007669"/>
    <property type="project" value="InterPro"/>
</dbReference>
<keyword evidence="2" id="KW-1194">Viral DNA replication</keyword>
<evidence type="ECO:0000313" key="4">
    <source>
        <dbReference type="EMBL" id="DAF87539.1"/>
    </source>
</evidence>
<dbReference type="PANTHER" id="PTHR10133:SF27">
    <property type="entry name" value="DNA POLYMERASE NU"/>
    <property type="match status" value="1"/>
</dbReference>
<protein>
    <submittedName>
        <fullName evidence="4">DNA polymerase I</fullName>
    </submittedName>
</protein>
<evidence type="ECO:0000256" key="1">
    <source>
        <dbReference type="ARBA" id="ARBA00022705"/>
    </source>
</evidence>